<dbReference type="Gene3D" id="3.40.50.10860">
    <property type="entry name" value="Leucine Dehydrogenase, chain A, domain 1"/>
    <property type="match status" value="1"/>
</dbReference>
<dbReference type="PANTHER" id="PTHR11606:SF13">
    <property type="entry name" value="GLUTAMATE DEHYDROGENASE 1, MITOCHONDRIAL"/>
    <property type="match status" value="1"/>
</dbReference>
<dbReference type="InterPro" id="IPR006097">
    <property type="entry name" value="Glu/Leu/Phe/Val/Trp_DH_dimer"/>
</dbReference>
<evidence type="ECO:0000313" key="9">
    <source>
        <dbReference type="EMBL" id="PIZ16039.1"/>
    </source>
</evidence>
<evidence type="ECO:0000256" key="3">
    <source>
        <dbReference type="PIRNR" id="PIRNR000185"/>
    </source>
</evidence>
<feature type="binding site" evidence="5">
    <location>
        <position position="91"/>
    </location>
    <ligand>
        <name>substrate</name>
    </ligand>
</feature>
<evidence type="ECO:0000256" key="1">
    <source>
        <dbReference type="ARBA" id="ARBA00006382"/>
    </source>
</evidence>
<dbReference type="FunFam" id="3.40.50.10860:FF:000003">
    <property type="entry name" value="Glutamate dehydrogenase"/>
    <property type="match status" value="1"/>
</dbReference>
<comment type="caution">
    <text evidence="9">The sequence shown here is derived from an EMBL/GenBank/DDBJ whole genome shotgun (WGS) entry which is preliminary data.</text>
</comment>
<dbReference type="SUPFAM" id="SSF53223">
    <property type="entry name" value="Aminoacid dehydrogenase-like, N-terminal domain"/>
    <property type="match status" value="1"/>
</dbReference>
<evidence type="ECO:0000256" key="6">
    <source>
        <dbReference type="PIRSR" id="PIRSR000185-3"/>
    </source>
</evidence>
<feature type="binding site" evidence="5">
    <location>
        <position position="242"/>
    </location>
    <ligand>
        <name>NAD(+)</name>
        <dbReference type="ChEBI" id="CHEBI:57540"/>
    </ligand>
</feature>
<accession>A0A2H9PBD6</accession>
<keyword evidence="2 3" id="KW-0560">Oxidoreductase</keyword>
<evidence type="ECO:0000256" key="2">
    <source>
        <dbReference type="ARBA" id="ARBA00023002"/>
    </source>
</evidence>
<dbReference type="Gene3D" id="3.40.50.720">
    <property type="entry name" value="NAD(P)-binding Rossmann-like Domain"/>
    <property type="match status" value="1"/>
</dbReference>
<dbReference type="PIRSF" id="PIRSF000185">
    <property type="entry name" value="Glu_DH"/>
    <property type="match status" value="1"/>
</dbReference>
<comment type="similarity">
    <text evidence="1 3 7">Belongs to the Glu/Leu/Phe/Val dehydrogenases family.</text>
</comment>
<dbReference type="Pfam" id="PF00208">
    <property type="entry name" value="ELFV_dehydrog"/>
    <property type="match status" value="1"/>
</dbReference>
<dbReference type="Pfam" id="PF02812">
    <property type="entry name" value="ELFV_dehydrog_N"/>
    <property type="match status" value="1"/>
</dbReference>
<dbReference type="SUPFAM" id="SSF51735">
    <property type="entry name" value="NAD(P)-binding Rossmann-fold domains"/>
    <property type="match status" value="1"/>
</dbReference>
<feature type="active site" description="Proton donor" evidence="4">
    <location>
        <position position="127"/>
    </location>
</feature>
<dbReference type="InterPro" id="IPR006095">
    <property type="entry name" value="Glu/Leu/Phe/Val/Trp_DH"/>
</dbReference>
<proteinExistence type="inferred from homology"/>
<feature type="binding site" evidence="5">
    <location>
        <position position="211"/>
    </location>
    <ligand>
        <name>NAD(+)</name>
        <dbReference type="ChEBI" id="CHEBI:57540"/>
    </ligand>
</feature>
<dbReference type="EMBL" id="PFMS01000062">
    <property type="protein sequence ID" value="PIZ16039.1"/>
    <property type="molecule type" value="Genomic_DNA"/>
</dbReference>
<organism evidence="9 10">
    <name type="scientific">Candidatus Desantisbacteria bacterium CG_4_10_14_0_8_um_filter_39_17</name>
    <dbReference type="NCBI Taxonomy" id="1974542"/>
    <lineage>
        <taxon>Bacteria</taxon>
        <taxon>Candidatus Desantisiibacteriota</taxon>
    </lineage>
</organism>
<dbReference type="SMART" id="SM00839">
    <property type="entry name" value="ELFV_dehydrog"/>
    <property type="match status" value="1"/>
</dbReference>
<name>A0A2H9PBD6_9BACT</name>
<dbReference type="InterPro" id="IPR014362">
    <property type="entry name" value="Glu_DH"/>
</dbReference>
<dbReference type="PANTHER" id="PTHR11606">
    <property type="entry name" value="GLUTAMATE DEHYDROGENASE"/>
    <property type="match status" value="1"/>
</dbReference>
<dbReference type="InterPro" id="IPR046346">
    <property type="entry name" value="Aminoacid_DH-like_N_sf"/>
</dbReference>
<dbReference type="InterPro" id="IPR033922">
    <property type="entry name" value="NAD_bind_Glu_DH"/>
</dbReference>
<reference evidence="10" key="1">
    <citation type="submission" date="2017-09" db="EMBL/GenBank/DDBJ databases">
        <title>Depth-based differentiation of microbial function through sediment-hosted aquifers and enrichment of novel symbionts in the deep terrestrial subsurface.</title>
        <authorList>
            <person name="Probst A.J."/>
            <person name="Ladd B."/>
            <person name="Jarett J.K."/>
            <person name="Geller-Mcgrath D.E."/>
            <person name="Sieber C.M.K."/>
            <person name="Emerson J.B."/>
            <person name="Anantharaman K."/>
            <person name="Thomas B.C."/>
            <person name="Malmstrom R."/>
            <person name="Stieglmeier M."/>
            <person name="Klingl A."/>
            <person name="Woyke T."/>
            <person name="Ryan C.M."/>
            <person name="Banfield J.F."/>
        </authorList>
    </citation>
    <scope>NUCLEOTIDE SEQUENCE [LARGE SCALE GENOMIC DNA]</scope>
</reference>
<dbReference type="AlphaFoldDB" id="A0A2H9PBD6"/>
<evidence type="ECO:0000259" key="8">
    <source>
        <dbReference type="SMART" id="SM00839"/>
    </source>
</evidence>
<dbReference type="GO" id="GO:0004352">
    <property type="term" value="F:glutamate dehydrogenase (NAD+) activity"/>
    <property type="evidence" value="ECO:0007669"/>
    <property type="project" value="TreeGrafter"/>
</dbReference>
<keyword evidence="5" id="KW-0547">Nucleotide-binding</keyword>
<gene>
    <name evidence="9" type="ORF">COY51_03605</name>
</gene>
<dbReference type="CDD" id="cd01076">
    <property type="entry name" value="NAD_bind_1_Glu_DH"/>
    <property type="match status" value="1"/>
</dbReference>
<dbReference type="InterPro" id="IPR036291">
    <property type="entry name" value="NAD(P)-bd_dom_sf"/>
</dbReference>
<dbReference type="InterPro" id="IPR033524">
    <property type="entry name" value="Glu/Leu/Phe/Val_DH_AS"/>
</dbReference>
<dbReference type="PROSITE" id="PS00074">
    <property type="entry name" value="GLFV_DEHYDROGENASE"/>
    <property type="match status" value="1"/>
</dbReference>
<feature type="binding site" evidence="5">
    <location>
        <position position="115"/>
    </location>
    <ligand>
        <name>substrate</name>
    </ligand>
</feature>
<feature type="site" description="Important for catalysis" evidence="6">
    <location>
        <position position="167"/>
    </location>
</feature>
<evidence type="ECO:0000256" key="7">
    <source>
        <dbReference type="RuleBase" id="RU004417"/>
    </source>
</evidence>
<evidence type="ECO:0000256" key="4">
    <source>
        <dbReference type="PIRSR" id="PIRSR000185-1"/>
    </source>
</evidence>
<dbReference type="GO" id="GO:0006538">
    <property type="term" value="P:L-glutamate catabolic process"/>
    <property type="evidence" value="ECO:0007669"/>
    <property type="project" value="TreeGrafter"/>
</dbReference>
<dbReference type="PRINTS" id="PR00082">
    <property type="entry name" value="GLFDHDRGNASE"/>
</dbReference>
<evidence type="ECO:0000313" key="10">
    <source>
        <dbReference type="Proteomes" id="UP000234145"/>
    </source>
</evidence>
<dbReference type="InterPro" id="IPR006096">
    <property type="entry name" value="Glu/Leu/Phe/Val/Trp_DH_C"/>
</dbReference>
<dbReference type="GO" id="GO:0000166">
    <property type="term" value="F:nucleotide binding"/>
    <property type="evidence" value="ECO:0007669"/>
    <property type="project" value="UniProtKB-KW"/>
</dbReference>
<evidence type="ECO:0000256" key="5">
    <source>
        <dbReference type="PIRSR" id="PIRSR000185-2"/>
    </source>
</evidence>
<dbReference type="Proteomes" id="UP000234145">
    <property type="component" value="Unassembled WGS sequence"/>
</dbReference>
<feature type="binding site" evidence="5">
    <location>
        <position position="371"/>
    </location>
    <ligand>
        <name>substrate</name>
    </ligand>
</feature>
<sequence length="437" mass="48194">MGTKSQSREKVTSTATRQLSSSGEELNLFKIAQSQLDRAAQKLKLDPGVHSILREPMREIHISIPVKMDDGSVKVFKGFRVQYNDARGPYKGGVRYHPDETIDTVRALAAWMTWKCAVMDIPLGGGKGGVICNPKEMSLGELERLSRGYIDLISPLIGPEKDIPAPDVYTTPQIMGWMMDEYSKLQGHYSPGVITGKPVEVGGSEGRDDATAMGGIYTVREAARHLKIDLKRATVAVQGYGNAGSFAAILSSEKFSSKVIAITDSKGGIYNKEGLDPQKVLQHKKKTGSVINFQGTKKISNKEILELDVDVLFPSALENVITKENAPMIKAKIVSELANGPTTPDADEILYKNGVFVIPDFLCNAGGVTVSYFEWIQNVTGNYWDEEKIYSQLDKKMTKAFKDVLETYLKEKVDMRTAAYMVAVQRVANAMKLRGWV</sequence>
<feature type="domain" description="Glutamate/phenylalanine/leucine/valine/L-tryptophan dehydrogenase C-terminal" evidence="8">
    <location>
        <begin position="204"/>
        <end position="435"/>
    </location>
</feature>
<protein>
    <recommendedName>
        <fullName evidence="3">Glutamate dehydrogenase</fullName>
    </recommendedName>
</protein>
<keyword evidence="5" id="KW-0520">NAD</keyword>